<evidence type="ECO:0000313" key="15">
    <source>
        <dbReference type="EMBL" id="CAK7339118.1"/>
    </source>
</evidence>
<evidence type="ECO:0000256" key="9">
    <source>
        <dbReference type="ARBA" id="ARBA00022989"/>
    </source>
</evidence>
<evidence type="ECO:0000313" key="16">
    <source>
        <dbReference type="Proteomes" id="UP001314170"/>
    </source>
</evidence>
<keyword evidence="8" id="KW-0809">Transit peptide</keyword>
<feature type="domain" description="Rieske" evidence="14">
    <location>
        <begin position="67"/>
        <end position="165"/>
    </location>
</feature>
<dbReference type="Pfam" id="PF00355">
    <property type="entry name" value="Rieske"/>
    <property type="match status" value="1"/>
</dbReference>
<evidence type="ECO:0000256" key="7">
    <source>
        <dbReference type="ARBA" id="ARBA00022723"/>
    </source>
</evidence>
<comment type="caution">
    <text evidence="15">The sequence shown here is derived from an EMBL/GenBank/DDBJ whole genome shotgun (WGS) entry which is preliminary data.</text>
</comment>
<keyword evidence="13" id="KW-0472">Membrane</keyword>
<dbReference type="Pfam" id="PF08417">
    <property type="entry name" value="PaO"/>
    <property type="match status" value="1"/>
</dbReference>
<dbReference type="InterPro" id="IPR013626">
    <property type="entry name" value="PaO"/>
</dbReference>
<keyword evidence="11" id="KW-0408">Iron</keyword>
<dbReference type="GO" id="GO:0009507">
    <property type="term" value="C:chloroplast"/>
    <property type="evidence" value="ECO:0007669"/>
    <property type="project" value="UniProtKB-SubCell"/>
</dbReference>
<dbReference type="PANTHER" id="PTHR21266:SF32">
    <property type="entry name" value="CHOLESTEROL 7-DESATURASE NVD"/>
    <property type="match status" value="1"/>
</dbReference>
<evidence type="ECO:0000256" key="2">
    <source>
        <dbReference type="ARBA" id="ARBA00004370"/>
    </source>
</evidence>
<evidence type="ECO:0000256" key="11">
    <source>
        <dbReference type="ARBA" id="ARBA00023004"/>
    </source>
</evidence>
<dbReference type="GO" id="GO:0010277">
    <property type="term" value="F:chlorophyllide a oxygenase activity"/>
    <property type="evidence" value="ECO:0007669"/>
    <property type="project" value="InterPro"/>
</dbReference>
<keyword evidence="10" id="KW-0560">Oxidoreductase</keyword>
<dbReference type="SUPFAM" id="SSF50022">
    <property type="entry name" value="ISP domain"/>
    <property type="match status" value="1"/>
</dbReference>
<evidence type="ECO:0000256" key="4">
    <source>
        <dbReference type="ARBA" id="ARBA00022640"/>
    </source>
</evidence>
<keyword evidence="16" id="KW-1185">Reference proteome</keyword>
<reference evidence="15 16" key="1">
    <citation type="submission" date="2024-01" db="EMBL/GenBank/DDBJ databases">
        <authorList>
            <person name="Waweru B."/>
        </authorList>
    </citation>
    <scope>NUCLEOTIDE SEQUENCE [LARGE SCALE GENOMIC DNA]</scope>
</reference>
<name>A0AAV1RUI2_9ROSI</name>
<dbReference type="EMBL" id="CAWUPB010001157">
    <property type="protein sequence ID" value="CAK7339118.1"/>
    <property type="molecule type" value="Genomic_DNA"/>
</dbReference>
<keyword evidence="5" id="KW-0812">Transmembrane</keyword>
<dbReference type="GO" id="GO:0051537">
    <property type="term" value="F:2 iron, 2 sulfur cluster binding"/>
    <property type="evidence" value="ECO:0007669"/>
    <property type="project" value="UniProtKB-KW"/>
</dbReference>
<evidence type="ECO:0000259" key="14">
    <source>
        <dbReference type="PROSITE" id="PS51296"/>
    </source>
</evidence>
<gene>
    <name evidence="15" type="ORF">DCAF_LOCUS14166</name>
</gene>
<keyword evidence="3" id="KW-0150">Chloroplast</keyword>
<protein>
    <recommendedName>
        <fullName evidence="14">Rieske domain-containing protein</fullName>
    </recommendedName>
</protein>
<evidence type="ECO:0000256" key="3">
    <source>
        <dbReference type="ARBA" id="ARBA00022528"/>
    </source>
</evidence>
<dbReference type="Proteomes" id="UP001314170">
    <property type="component" value="Unassembled WGS sequence"/>
</dbReference>
<dbReference type="Gene3D" id="2.102.10.10">
    <property type="entry name" value="Rieske [2Fe-2S] iron-sulphur domain"/>
    <property type="match status" value="1"/>
</dbReference>
<evidence type="ECO:0000256" key="5">
    <source>
        <dbReference type="ARBA" id="ARBA00022692"/>
    </source>
</evidence>
<accession>A0AAV1RUI2</accession>
<evidence type="ECO:0000256" key="8">
    <source>
        <dbReference type="ARBA" id="ARBA00022946"/>
    </source>
</evidence>
<sequence length="315" mass="35409">MQVLRTSSVTSIHFPISISKTQFTKSNFFSTISSPATSSVSTESTEPPEAELEAVSHVEKFDWYAHWYPVMPVCDLDKRVPHAKKVMGLDLVVWWDRNECQWKVFNDSCPHRLAPLSEGRIDQWGRLQCSYHGWSFSGSGNCKFIPQAPSDDPPVTSPKLNSVWEGGCPVDLNVKKLDSRGFFKNQDHFGATNFIAPCISYASSSPGDEPEKGSMQETLIWIFPRNFGLGIDKVVPRWIFHMKKNLVFDSDLYLLHIQACFVPTKSDALLVAYRRWFDKYAGGQVDWLLQLLQETSCSTVANILDSFAGGPSDAA</sequence>
<dbReference type="GO" id="GO:0016020">
    <property type="term" value="C:membrane"/>
    <property type="evidence" value="ECO:0007669"/>
    <property type="project" value="UniProtKB-SubCell"/>
</dbReference>
<comment type="subcellular location">
    <subcellularLocation>
        <location evidence="2">Membrane</location>
    </subcellularLocation>
    <subcellularLocation>
        <location evidence="1">Plastid</location>
        <location evidence="1">Chloroplast</location>
    </subcellularLocation>
</comment>
<evidence type="ECO:0000256" key="6">
    <source>
        <dbReference type="ARBA" id="ARBA00022714"/>
    </source>
</evidence>
<evidence type="ECO:0000256" key="10">
    <source>
        <dbReference type="ARBA" id="ARBA00023002"/>
    </source>
</evidence>
<dbReference type="InterPro" id="IPR050584">
    <property type="entry name" value="Cholesterol_7-desaturase"/>
</dbReference>
<keyword evidence="7" id="KW-0479">Metal-binding</keyword>
<keyword evidence="4" id="KW-0934">Plastid</keyword>
<evidence type="ECO:0000256" key="12">
    <source>
        <dbReference type="ARBA" id="ARBA00023014"/>
    </source>
</evidence>
<keyword evidence="12" id="KW-0411">Iron-sulfur</keyword>
<keyword evidence="9" id="KW-1133">Transmembrane helix</keyword>
<keyword evidence="6" id="KW-0001">2Fe-2S</keyword>
<dbReference type="GO" id="GO:0046872">
    <property type="term" value="F:metal ion binding"/>
    <property type="evidence" value="ECO:0007669"/>
    <property type="project" value="UniProtKB-KW"/>
</dbReference>
<dbReference type="InterPro" id="IPR017941">
    <property type="entry name" value="Rieske_2Fe-2S"/>
</dbReference>
<evidence type="ECO:0000256" key="13">
    <source>
        <dbReference type="ARBA" id="ARBA00023136"/>
    </source>
</evidence>
<dbReference type="AlphaFoldDB" id="A0AAV1RUI2"/>
<proteinExistence type="predicted"/>
<dbReference type="InterPro" id="IPR036922">
    <property type="entry name" value="Rieske_2Fe-2S_sf"/>
</dbReference>
<organism evidence="15 16">
    <name type="scientific">Dovyalis caffra</name>
    <dbReference type="NCBI Taxonomy" id="77055"/>
    <lineage>
        <taxon>Eukaryota</taxon>
        <taxon>Viridiplantae</taxon>
        <taxon>Streptophyta</taxon>
        <taxon>Embryophyta</taxon>
        <taxon>Tracheophyta</taxon>
        <taxon>Spermatophyta</taxon>
        <taxon>Magnoliopsida</taxon>
        <taxon>eudicotyledons</taxon>
        <taxon>Gunneridae</taxon>
        <taxon>Pentapetalae</taxon>
        <taxon>rosids</taxon>
        <taxon>fabids</taxon>
        <taxon>Malpighiales</taxon>
        <taxon>Salicaceae</taxon>
        <taxon>Flacourtieae</taxon>
        <taxon>Dovyalis</taxon>
    </lineage>
</organism>
<evidence type="ECO:0000256" key="1">
    <source>
        <dbReference type="ARBA" id="ARBA00004229"/>
    </source>
</evidence>
<dbReference type="PANTHER" id="PTHR21266">
    <property type="entry name" value="IRON-SULFUR DOMAIN CONTAINING PROTEIN"/>
    <property type="match status" value="1"/>
</dbReference>
<dbReference type="PROSITE" id="PS51296">
    <property type="entry name" value="RIESKE"/>
    <property type="match status" value="1"/>
</dbReference>